<keyword evidence="1" id="KW-0732">Signal</keyword>
<dbReference type="PANTHER" id="PTHR43130">
    <property type="entry name" value="ARAC-FAMILY TRANSCRIPTIONAL REGULATOR"/>
    <property type="match status" value="1"/>
</dbReference>
<organism evidence="3 4">
    <name type="scientific">Aphanomyces euteiches</name>
    <dbReference type="NCBI Taxonomy" id="100861"/>
    <lineage>
        <taxon>Eukaryota</taxon>
        <taxon>Sar</taxon>
        <taxon>Stramenopiles</taxon>
        <taxon>Oomycota</taxon>
        <taxon>Saprolegniomycetes</taxon>
        <taxon>Saprolegniales</taxon>
        <taxon>Verrucalvaceae</taxon>
        <taxon>Aphanomyces</taxon>
    </lineage>
</organism>
<sequence>MTESKPIKAKLTVGVLLFHGFALMDAAGPMQFFTLLEDEMEVVTIGAMAGLVKCGGNVPMQAMVSFETCPPLDILVLPGAGPEHGNVFRDPAYLNFIVERAKTAQYVLSVCSGSAFLAASGLLDGKRATTNKSLYNWVVANFGKEFNIEWVPHARWVQDGRIWTSSGVTAGMDMAYAFAVHLYGADRLKTALEVIEYTPALDASDDPFSYLTQAE</sequence>
<dbReference type="EMBL" id="VJMJ01000163">
    <property type="protein sequence ID" value="KAF0729584.1"/>
    <property type="molecule type" value="Genomic_DNA"/>
</dbReference>
<dbReference type="VEuPathDB" id="FungiDB:AeMF1_011809"/>
<name>A0A6G0WQA1_9STRA</name>
<dbReference type="AlphaFoldDB" id="A0A6G0WQA1"/>
<keyword evidence="4" id="KW-1185">Reference proteome</keyword>
<dbReference type="Pfam" id="PF01965">
    <property type="entry name" value="DJ-1_PfpI"/>
    <property type="match status" value="1"/>
</dbReference>
<dbReference type="InterPro" id="IPR052158">
    <property type="entry name" value="INH-QAR"/>
</dbReference>
<gene>
    <name evidence="3" type="ORF">Ae201684_012852</name>
</gene>
<evidence type="ECO:0000313" key="3">
    <source>
        <dbReference type="EMBL" id="KAF0729584.1"/>
    </source>
</evidence>
<feature type="chain" id="PRO_5026008176" description="DJ-1/PfpI domain-containing protein" evidence="1">
    <location>
        <begin position="27"/>
        <end position="215"/>
    </location>
</feature>
<feature type="signal peptide" evidence="1">
    <location>
        <begin position="1"/>
        <end position="26"/>
    </location>
</feature>
<dbReference type="InterPro" id="IPR002818">
    <property type="entry name" value="DJ-1/PfpI"/>
</dbReference>
<accession>A0A6G0WQA1</accession>
<dbReference type="Gene3D" id="3.40.50.880">
    <property type="match status" value="1"/>
</dbReference>
<dbReference type="CDD" id="cd03139">
    <property type="entry name" value="GATase1_PfpI_2"/>
    <property type="match status" value="1"/>
</dbReference>
<evidence type="ECO:0000256" key="1">
    <source>
        <dbReference type="SAM" id="SignalP"/>
    </source>
</evidence>
<proteinExistence type="predicted"/>
<evidence type="ECO:0000259" key="2">
    <source>
        <dbReference type="Pfam" id="PF01965"/>
    </source>
</evidence>
<feature type="domain" description="DJ-1/PfpI" evidence="2">
    <location>
        <begin position="13"/>
        <end position="177"/>
    </location>
</feature>
<dbReference type="InterPro" id="IPR029062">
    <property type="entry name" value="Class_I_gatase-like"/>
</dbReference>
<dbReference type="SUPFAM" id="SSF52317">
    <property type="entry name" value="Class I glutamine amidotransferase-like"/>
    <property type="match status" value="1"/>
</dbReference>
<protein>
    <recommendedName>
        <fullName evidence="2">DJ-1/PfpI domain-containing protein</fullName>
    </recommendedName>
</protein>
<comment type="caution">
    <text evidence="3">The sequence shown here is derived from an EMBL/GenBank/DDBJ whole genome shotgun (WGS) entry which is preliminary data.</text>
</comment>
<dbReference type="PANTHER" id="PTHR43130:SF15">
    <property type="entry name" value="THIJ_PFPI FAMILY PROTEIN (AFU_ORTHOLOGUE AFUA_5G14240)"/>
    <property type="match status" value="1"/>
</dbReference>
<evidence type="ECO:0000313" key="4">
    <source>
        <dbReference type="Proteomes" id="UP000481153"/>
    </source>
</evidence>
<reference evidence="3 4" key="1">
    <citation type="submission" date="2019-07" db="EMBL/GenBank/DDBJ databases">
        <title>Genomics analysis of Aphanomyces spp. identifies a new class of oomycete effector associated with host adaptation.</title>
        <authorList>
            <person name="Gaulin E."/>
        </authorList>
    </citation>
    <scope>NUCLEOTIDE SEQUENCE [LARGE SCALE GENOMIC DNA]</scope>
    <source>
        <strain evidence="3 4">ATCC 201684</strain>
    </source>
</reference>
<dbReference type="Proteomes" id="UP000481153">
    <property type="component" value="Unassembled WGS sequence"/>
</dbReference>